<dbReference type="EMBL" id="DF974142">
    <property type="protein sequence ID" value="GAU45686.1"/>
    <property type="molecule type" value="Genomic_DNA"/>
</dbReference>
<name>A0A2Z6NPV4_TRISU</name>
<dbReference type="Proteomes" id="UP000242715">
    <property type="component" value="Unassembled WGS sequence"/>
</dbReference>
<organism evidence="1 2">
    <name type="scientific">Trifolium subterraneum</name>
    <name type="common">Subterranean clover</name>
    <dbReference type="NCBI Taxonomy" id="3900"/>
    <lineage>
        <taxon>Eukaryota</taxon>
        <taxon>Viridiplantae</taxon>
        <taxon>Streptophyta</taxon>
        <taxon>Embryophyta</taxon>
        <taxon>Tracheophyta</taxon>
        <taxon>Spermatophyta</taxon>
        <taxon>Magnoliopsida</taxon>
        <taxon>eudicotyledons</taxon>
        <taxon>Gunneridae</taxon>
        <taxon>Pentapetalae</taxon>
        <taxon>rosids</taxon>
        <taxon>fabids</taxon>
        <taxon>Fabales</taxon>
        <taxon>Fabaceae</taxon>
        <taxon>Papilionoideae</taxon>
        <taxon>50 kb inversion clade</taxon>
        <taxon>NPAAA clade</taxon>
        <taxon>Hologalegina</taxon>
        <taxon>IRL clade</taxon>
        <taxon>Trifolieae</taxon>
        <taxon>Trifolium</taxon>
    </lineage>
</organism>
<protein>
    <submittedName>
        <fullName evidence="1">Uncharacterized protein</fullName>
    </submittedName>
</protein>
<accession>A0A2Z6NPV4</accession>
<gene>
    <name evidence="1" type="ORF">TSUD_268180</name>
</gene>
<proteinExistence type="predicted"/>
<evidence type="ECO:0000313" key="2">
    <source>
        <dbReference type="Proteomes" id="UP000242715"/>
    </source>
</evidence>
<reference evidence="2" key="1">
    <citation type="journal article" date="2017" name="Front. Plant Sci.">
        <title>Climate Clever Clovers: New Paradigm to Reduce the Environmental Footprint of Ruminants by Breeding Low Methanogenic Forages Utilizing Haplotype Variation.</title>
        <authorList>
            <person name="Kaur P."/>
            <person name="Appels R."/>
            <person name="Bayer P.E."/>
            <person name="Keeble-Gagnere G."/>
            <person name="Wang J."/>
            <person name="Hirakawa H."/>
            <person name="Shirasawa K."/>
            <person name="Vercoe P."/>
            <person name="Stefanova K."/>
            <person name="Durmic Z."/>
            <person name="Nichols P."/>
            <person name="Revell C."/>
            <person name="Isobe S.N."/>
            <person name="Edwards D."/>
            <person name="Erskine W."/>
        </authorList>
    </citation>
    <scope>NUCLEOTIDE SEQUENCE [LARGE SCALE GENOMIC DNA]</scope>
    <source>
        <strain evidence="2">cv. Daliak</strain>
    </source>
</reference>
<dbReference type="OrthoDB" id="1932364at2759"/>
<keyword evidence="2" id="KW-1185">Reference proteome</keyword>
<sequence length="82" mass="9574">MNENGNNINNANNIDIDHHDVDDLSIEMMEWWKEEEYATTTSFWDVKDAPLMSPTRVGPTFGDMMTWNEVFNFNDDILAMVQ</sequence>
<dbReference type="AlphaFoldDB" id="A0A2Z6NPV4"/>
<evidence type="ECO:0000313" key="1">
    <source>
        <dbReference type="EMBL" id="GAU45686.1"/>
    </source>
</evidence>